<comment type="caution">
    <text evidence="5">The sequence shown here is derived from an EMBL/GenBank/DDBJ whole genome shotgun (WGS) entry which is preliminary data.</text>
</comment>
<dbReference type="InterPro" id="IPR019331">
    <property type="entry name" value="FAM192A/Fyv6_N"/>
</dbReference>
<keyword evidence="2" id="KW-0539">Nucleus</keyword>
<dbReference type="EMBL" id="RJVU01048406">
    <property type="protein sequence ID" value="ROL43309.1"/>
    <property type="molecule type" value="Genomic_DNA"/>
</dbReference>
<dbReference type="InterPro" id="IPR039845">
    <property type="entry name" value="FAM192A"/>
</dbReference>
<keyword evidence="6" id="KW-1185">Reference proteome</keyword>
<evidence type="ECO:0000256" key="1">
    <source>
        <dbReference type="ARBA" id="ARBA00004123"/>
    </source>
</evidence>
<dbReference type="OrthoDB" id="75807at2759"/>
<evidence type="ECO:0000313" key="5">
    <source>
        <dbReference type="EMBL" id="ROL43309.1"/>
    </source>
</evidence>
<dbReference type="Proteomes" id="UP000281406">
    <property type="component" value="Unassembled WGS sequence"/>
</dbReference>
<feature type="region of interest" description="Disordered" evidence="3">
    <location>
        <begin position="338"/>
        <end position="368"/>
    </location>
</feature>
<evidence type="ECO:0000256" key="2">
    <source>
        <dbReference type="ARBA" id="ARBA00023242"/>
    </source>
</evidence>
<accession>A0A3N0YAP6</accession>
<name>A0A3N0YAP6_ANAGA</name>
<dbReference type="PANTHER" id="PTHR13495:SF0">
    <property type="entry name" value="PSME3-INTERACTING PROTEIN"/>
    <property type="match status" value="1"/>
</dbReference>
<evidence type="ECO:0000313" key="6">
    <source>
        <dbReference type="Proteomes" id="UP000281406"/>
    </source>
</evidence>
<gene>
    <name evidence="5" type="ORF">DPX16_17130</name>
</gene>
<feature type="region of interest" description="Disordered" evidence="3">
    <location>
        <begin position="223"/>
        <end position="317"/>
    </location>
</feature>
<feature type="region of interest" description="Disordered" evidence="3">
    <location>
        <begin position="1"/>
        <end position="20"/>
    </location>
</feature>
<protein>
    <submittedName>
        <fullName evidence="5">Protein FAM192A</fullName>
    </submittedName>
</protein>
<feature type="compositionally biased region" description="Acidic residues" evidence="3">
    <location>
        <begin position="49"/>
        <end position="58"/>
    </location>
</feature>
<dbReference type="GO" id="GO:0005634">
    <property type="term" value="C:nucleus"/>
    <property type="evidence" value="ECO:0007669"/>
    <property type="project" value="UniProtKB-SubCell"/>
</dbReference>
<dbReference type="Pfam" id="PF10187">
    <property type="entry name" value="FAM192A_Fyv6_N"/>
    <property type="match status" value="2"/>
</dbReference>
<feature type="compositionally biased region" description="Basic and acidic residues" evidence="3">
    <location>
        <begin position="241"/>
        <end position="259"/>
    </location>
</feature>
<proteinExistence type="predicted"/>
<feature type="compositionally biased region" description="Basic and acidic residues" evidence="3">
    <location>
        <begin position="26"/>
        <end position="48"/>
    </location>
</feature>
<organism evidence="5 6">
    <name type="scientific">Anabarilius grahami</name>
    <name type="common">Kanglang fish</name>
    <name type="synonym">Barilius grahami</name>
    <dbReference type="NCBI Taxonomy" id="495550"/>
    <lineage>
        <taxon>Eukaryota</taxon>
        <taxon>Metazoa</taxon>
        <taxon>Chordata</taxon>
        <taxon>Craniata</taxon>
        <taxon>Vertebrata</taxon>
        <taxon>Euteleostomi</taxon>
        <taxon>Actinopterygii</taxon>
        <taxon>Neopterygii</taxon>
        <taxon>Teleostei</taxon>
        <taxon>Ostariophysi</taxon>
        <taxon>Cypriniformes</taxon>
        <taxon>Xenocyprididae</taxon>
        <taxon>Xenocypridinae</taxon>
        <taxon>Xenocypridinae incertae sedis</taxon>
        <taxon>Anabarilius</taxon>
    </lineage>
</organism>
<feature type="domain" description="FAM192A/Fyv6 N-terminal" evidence="4">
    <location>
        <begin position="24"/>
        <end position="85"/>
    </location>
</feature>
<evidence type="ECO:0000259" key="4">
    <source>
        <dbReference type="Pfam" id="PF10187"/>
    </source>
</evidence>
<dbReference type="PANTHER" id="PTHR13495">
    <property type="entry name" value="NEFA-INTERACTING NUCLEAR PROTEIN NIP30"/>
    <property type="match status" value="1"/>
</dbReference>
<dbReference type="AlphaFoldDB" id="A0A3N0YAP6"/>
<comment type="subcellular location">
    <subcellularLocation>
        <location evidence="1">Nucleus</location>
    </subcellularLocation>
</comment>
<feature type="domain" description="FAM192A/Fyv6 N-terminal" evidence="4">
    <location>
        <begin position="134"/>
        <end position="175"/>
    </location>
</feature>
<sequence>MLLPGHKPGQGSAMADGVDLSRKFVSESELDEKRKKRQEEWEKVRKPDDPEEAPEEEYDPRSLFERLQEQKDKKQEEYEEQFKFNLSDEIHRTVSGGLPLPSIFDLILEFICHLFVQKHACACIHMRWCVFEHVENMVKGLDEDETSFLDEVSRKQSLIEKHRRDEEAKEIKEYRISFCTLKHVQYYCQAPLKKIDREFCFLPESVSTFTFVKLVVEASAVKRNDGSEPHSALQKLAATESQKKEPEKKAGAKPSEHRTSHLSQAHLLAGAVKRRSSSQSSEGSKKQKVEETVAGNGSQTEQEAVEPKSPGAGVTRSGVLHLPSAAVCVGILPGLGAYSGSSDSESSSDSEGSVDEIGSPIKRHRLFR</sequence>
<feature type="region of interest" description="Disordered" evidence="3">
    <location>
        <begin position="26"/>
        <end position="63"/>
    </location>
</feature>
<evidence type="ECO:0000256" key="3">
    <source>
        <dbReference type="SAM" id="MobiDB-lite"/>
    </source>
</evidence>
<reference evidence="5 6" key="1">
    <citation type="submission" date="2018-10" db="EMBL/GenBank/DDBJ databases">
        <title>Genome assembly for a Yunnan-Guizhou Plateau 3E fish, Anabarilius grahami (Regan), and its evolutionary and genetic applications.</title>
        <authorList>
            <person name="Jiang W."/>
        </authorList>
    </citation>
    <scope>NUCLEOTIDE SEQUENCE [LARGE SCALE GENOMIC DNA]</scope>
    <source>
        <strain evidence="5">AG-KIZ</strain>
        <tissue evidence="5">Muscle</tissue>
    </source>
</reference>